<organism evidence="1 2">
    <name type="scientific">Parabacteroides distasonis str. 3776 D15 i</name>
    <dbReference type="NCBI Taxonomy" id="1339342"/>
    <lineage>
        <taxon>Bacteria</taxon>
        <taxon>Pseudomonadati</taxon>
        <taxon>Bacteroidota</taxon>
        <taxon>Bacteroidia</taxon>
        <taxon>Bacteroidales</taxon>
        <taxon>Tannerellaceae</taxon>
        <taxon>Parabacteroides</taxon>
    </lineage>
</organism>
<dbReference type="EMBL" id="JNHK01000094">
    <property type="protein sequence ID" value="KDS35538.1"/>
    <property type="molecule type" value="Genomic_DNA"/>
</dbReference>
<dbReference type="AlphaFoldDB" id="A0AB34LCV5"/>
<protein>
    <submittedName>
        <fullName evidence="1">Uncharacterized protein</fullName>
    </submittedName>
</protein>
<evidence type="ECO:0000313" key="2">
    <source>
        <dbReference type="Proteomes" id="UP000027850"/>
    </source>
</evidence>
<reference evidence="1 2" key="1">
    <citation type="submission" date="2014-04" db="EMBL/GenBank/DDBJ databases">
        <authorList>
            <person name="Sears C."/>
            <person name="Carroll K."/>
            <person name="Sack B.R."/>
            <person name="Qadri F."/>
            <person name="Myers L.L."/>
            <person name="Chung G.-T."/>
            <person name="Escheverria P."/>
            <person name="Fraser C.M."/>
            <person name="Sadzewicz L."/>
            <person name="Shefchek K.A."/>
            <person name="Tallon L."/>
            <person name="Das S.P."/>
            <person name="Daugherty S."/>
            <person name="Mongodin E.F."/>
        </authorList>
    </citation>
    <scope>NUCLEOTIDE SEQUENCE [LARGE SCALE GENOMIC DNA]</scope>
    <source>
        <strain evidence="1 2">3776 D15 i</strain>
    </source>
</reference>
<accession>A0AB34LCV5</accession>
<proteinExistence type="predicted"/>
<sequence>MSDGYNVYVFIGDELKSARFKDTVHPICMFHANNKFVKAANQGNEPNAEIMLI</sequence>
<evidence type="ECO:0000313" key="1">
    <source>
        <dbReference type="EMBL" id="KDS35538.1"/>
    </source>
</evidence>
<comment type="caution">
    <text evidence="1">The sequence shown here is derived from an EMBL/GenBank/DDBJ whole genome shotgun (WGS) entry which is preliminary data.</text>
</comment>
<dbReference type="Proteomes" id="UP000027850">
    <property type="component" value="Unassembled WGS sequence"/>
</dbReference>
<gene>
    <name evidence="1" type="ORF">M091_2402</name>
</gene>
<name>A0AB34LCV5_PARDI</name>